<dbReference type="SUPFAM" id="SSF52151">
    <property type="entry name" value="FabD/lysophospholipase-like"/>
    <property type="match status" value="1"/>
</dbReference>
<sequence length="710" mass="79584">MNAEDKKGGDLYPCEHFELICGSEWGGVLAVMLGRMQMSVQECEEWFMARIDKLQLDPTSWLKPRDWIGGVGPVLTSRTEVLMDEFQQLLGDRGREDFIEQESEDFNDYCRTLVLAADLKNVAEPMRFTSYPSPRTQGFSVLDVMMAALPLPAWMWPAVIPLTLPSSAAQPMKKQTTTCFAASATGHANPSFQALIEAENEIDGPFGHLWTPSQIHSLVSIGTGIRDKHRQLDDDLGTSRWAYRLDQDAAAMYGRSITDTERTHVQLERFLQSSGGINYYRFNAPDQVVSARIGDWRWTKTDEFKKRLSGYMESPKTRAELRGCYRSLGLFLGPQNIDTNSHDELRGYAPEPVFAETLPSIETSEGADEWVTKYKSKLKWLINGKDRERNPDDRIRIALLDTGVQATHPDISRMWGIPTDEKRNSWLQEHFADFCIPGSNCIEGDPKDTAGHGTQVAGILLQLAPNADLYVGRISETETVRSDRVKRGIEHAVKAWKVQVICLALGFIDHNQPVERELILAAAQGCVVIASASNSGRRSTTYYPARSRYAICARSADYTGKNSEFNPPPERCLNFAFLGEGIRTTCIRQEPSDNDEAPDKDLTPPPGMECSWKRFGGTSASAAVASAIAAQIMDCGRIYSRELENYGLGRSLLESQVGIEHVFKAMYRRREVIELPSTEQAFIDIPWKVLNNREKIEQFRTALNPATLGC</sequence>
<dbReference type="PROSITE" id="PS00136">
    <property type="entry name" value="SUBTILASE_ASP"/>
    <property type="match status" value="1"/>
</dbReference>
<evidence type="ECO:0000256" key="2">
    <source>
        <dbReference type="ARBA" id="ARBA00022801"/>
    </source>
</evidence>
<dbReference type="EMBL" id="JAULSV010000001">
    <property type="protein sequence ID" value="KAK0657806.1"/>
    <property type="molecule type" value="Genomic_DNA"/>
</dbReference>
<dbReference type="Proteomes" id="UP001174936">
    <property type="component" value="Unassembled WGS sequence"/>
</dbReference>
<dbReference type="GO" id="GO:0006508">
    <property type="term" value="P:proteolysis"/>
    <property type="evidence" value="ECO:0007669"/>
    <property type="project" value="UniProtKB-KW"/>
</dbReference>
<dbReference type="GO" id="GO:0019369">
    <property type="term" value="P:arachidonate metabolic process"/>
    <property type="evidence" value="ECO:0007669"/>
    <property type="project" value="TreeGrafter"/>
</dbReference>
<evidence type="ECO:0000313" key="8">
    <source>
        <dbReference type="Proteomes" id="UP001174936"/>
    </source>
</evidence>
<evidence type="ECO:0000259" key="6">
    <source>
        <dbReference type="Pfam" id="PF00082"/>
    </source>
</evidence>
<dbReference type="Gene3D" id="3.40.1090.10">
    <property type="entry name" value="Cytosolic phospholipase A2 catalytic domain"/>
    <property type="match status" value="1"/>
</dbReference>
<dbReference type="GO" id="GO:0004252">
    <property type="term" value="F:serine-type endopeptidase activity"/>
    <property type="evidence" value="ECO:0007669"/>
    <property type="project" value="InterPro"/>
</dbReference>
<keyword evidence="3" id="KW-0720">Serine protease</keyword>
<protein>
    <submittedName>
        <fullName evidence="7">Peptidase S8/S53 domain-containing protein</fullName>
    </submittedName>
</protein>
<dbReference type="GO" id="GO:0016020">
    <property type="term" value="C:membrane"/>
    <property type="evidence" value="ECO:0007669"/>
    <property type="project" value="TreeGrafter"/>
</dbReference>
<comment type="similarity">
    <text evidence="5">Belongs to the peptidase S8 family.</text>
</comment>
<feature type="domain" description="Peptidase S8/S53" evidence="6">
    <location>
        <begin position="394"/>
        <end position="634"/>
    </location>
</feature>
<keyword evidence="1" id="KW-0645">Protease</keyword>
<dbReference type="PANTHER" id="PTHR24185">
    <property type="entry name" value="CALCIUM-INDEPENDENT PHOSPHOLIPASE A2-GAMMA"/>
    <property type="match status" value="1"/>
</dbReference>
<dbReference type="PANTHER" id="PTHR24185:SF1">
    <property type="entry name" value="CALCIUM-INDEPENDENT PHOSPHOLIPASE A2-GAMMA"/>
    <property type="match status" value="1"/>
</dbReference>
<dbReference type="PROSITE" id="PS51892">
    <property type="entry name" value="SUBTILASE"/>
    <property type="match status" value="1"/>
</dbReference>
<dbReference type="GO" id="GO:0047499">
    <property type="term" value="F:calcium-independent phospholipase A2 activity"/>
    <property type="evidence" value="ECO:0007669"/>
    <property type="project" value="TreeGrafter"/>
</dbReference>
<dbReference type="PRINTS" id="PR00723">
    <property type="entry name" value="SUBTILISIN"/>
</dbReference>
<keyword evidence="4" id="KW-0443">Lipid metabolism</keyword>
<keyword evidence="2" id="KW-0378">Hydrolase</keyword>
<reference evidence="7" key="1">
    <citation type="submission" date="2023-06" db="EMBL/GenBank/DDBJ databases">
        <title>Genome-scale phylogeny and comparative genomics of the fungal order Sordariales.</title>
        <authorList>
            <consortium name="Lawrence Berkeley National Laboratory"/>
            <person name="Hensen N."/>
            <person name="Bonometti L."/>
            <person name="Westerberg I."/>
            <person name="Brannstrom I.O."/>
            <person name="Guillou S."/>
            <person name="Cros-Aarteil S."/>
            <person name="Calhoun S."/>
            <person name="Haridas S."/>
            <person name="Kuo A."/>
            <person name="Mondo S."/>
            <person name="Pangilinan J."/>
            <person name="Riley R."/>
            <person name="Labutti K."/>
            <person name="Andreopoulos B."/>
            <person name="Lipzen A."/>
            <person name="Chen C."/>
            <person name="Yanf M."/>
            <person name="Daum C."/>
            <person name="Ng V."/>
            <person name="Clum A."/>
            <person name="Steindorff A."/>
            <person name="Ohm R."/>
            <person name="Martin F."/>
            <person name="Silar P."/>
            <person name="Natvig D."/>
            <person name="Lalanne C."/>
            <person name="Gautier V."/>
            <person name="Ament-Velasquez S.L."/>
            <person name="Kruys A."/>
            <person name="Hutchinson M.I."/>
            <person name="Powell A.J."/>
            <person name="Barry K."/>
            <person name="Miller A.N."/>
            <person name="Grigoriev I.V."/>
            <person name="Debuchy R."/>
            <person name="Gladieux P."/>
            <person name="Thoren M.H."/>
            <person name="Johannesson H."/>
        </authorList>
    </citation>
    <scope>NUCLEOTIDE SEQUENCE</scope>
    <source>
        <strain evidence="7">SMH2532-1</strain>
    </source>
</reference>
<evidence type="ECO:0000313" key="7">
    <source>
        <dbReference type="EMBL" id="KAK0657806.1"/>
    </source>
</evidence>
<evidence type="ECO:0000256" key="5">
    <source>
        <dbReference type="PROSITE-ProRule" id="PRU01240"/>
    </source>
</evidence>
<dbReference type="InterPro" id="IPR036852">
    <property type="entry name" value="Peptidase_S8/S53_dom_sf"/>
</dbReference>
<evidence type="ECO:0000256" key="4">
    <source>
        <dbReference type="ARBA" id="ARBA00022963"/>
    </source>
</evidence>
<organism evidence="7 8">
    <name type="scientific">Cercophora newfieldiana</name>
    <dbReference type="NCBI Taxonomy" id="92897"/>
    <lineage>
        <taxon>Eukaryota</taxon>
        <taxon>Fungi</taxon>
        <taxon>Dikarya</taxon>
        <taxon>Ascomycota</taxon>
        <taxon>Pezizomycotina</taxon>
        <taxon>Sordariomycetes</taxon>
        <taxon>Sordariomycetidae</taxon>
        <taxon>Sordariales</taxon>
        <taxon>Lasiosphaeriaceae</taxon>
        <taxon>Cercophora</taxon>
    </lineage>
</organism>
<dbReference type="Gene3D" id="3.40.50.200">
    <property type="entry name" value="Peptidase S8/S53 domain"/>
    <property type="match status" value="1"/>
</dbReference>
<dbReference type="GO" id="GO:0016042">
    <property type="term" value="P:lipid catabolic process"/>
    <property type="evidence" value="ECO:0007669"/>
    <property type="project" value="UniProtKB-KW"/>
</dbReference>
<comment type="caution">
    <text evidence="7">The sequence shown here is derived from an EMBL/GenBank/DDBJ whole genome shotgun (WGS) entry which is preliminary data.</text>
</comment>
<evidence type="ECO:0000256" key="3">
    <source>
        <dbReference type="ARBA" id="ARBA00022825"/>
    </source>
</evidence>
<evidence type="ECO:0000256" key="1">
    <source>
        <dbReference type="ARBA" id="ARBA00022670"/>
    </source>
</evidence>
<gene>
    <name evidence="7" type="ORF">B0T16DRAFT_68965</name>
</gene>
<keyword evidence="4" id="KW-0442">Lipid degradation</keyword>
<dbReference type="AlphaFoldDB" id="A0AA39YTR0"/>
<name>A0AA39YTR0_9PEZI</name>
<dbReference type="Pfam" id="PF00082">
    <property type="entry name" value="Peptidase_S8"/>
    <property type="match status" value="1"/>
</dbReference>
<accession>A0AA39YTR0</accession>
<dbReference type="InterPro" id="IPR023827">
    <property type="entry name" value="Peptidase_S8_Asp-AS"/>
</dbReference>
<dbReference type="InterPro" id="IPR015500">
    <property type="entry name" value="Peptidase_S8_subtilisin-rel"/>
</dbReference>
<dbReference type="InterPro" id="IPR016035">
    <property type="entry name" value="Acyl_Trfase/lysoPLipase"/>
</dbReference>
<dbReference type="InterPro" id="IPR000209">
    <property type="entry name" value="Peptidase_S8/S53_dom"/>
</dbReference>
<dbReference type="CDD" id="cd00306">
    <property type="entry name" value="Peptidases_S8_S53"/>
    <property type="match status" value="1"/>
</dbReference>
<keyword evidence="8" id="KW-1185">Reference proteome</keyword>
<dbReference type="SUPFAM" id="SSF52743">
    <property type="entry name" value="Subtilisin-like"/>
    <property type="match status" value="1"/>
</dbReference>
<proteinExistence type="inferred from homology"/>
<comment type="caution">
    <text evidence="5">Lacks conserved residue(s) required for the propagation of feature annotation.</text>
</comment>